<accession>A0AAW9D2U6</accession>
<comment type="caution">
    <text evidence="2">The sequence shown here is derived from an EMBL/GenBank/DDBJ whole genome shotgun (WGS) entry which is preliminary data.</text>
</comment>
<proteinExistence type="predicted"/>
<gene>
    <name evidence="2" type="ORF">C7S16_0285</name>
</gene>
<evidence type="ECO:0000256" key="1">
    <source>
        <dbReference type="SAM" id="MobiDB-lite"/>
    </source>
</evidence>
<evidence type="ECO:0000313" key="2">
    <source>
        <dbReference type="EMBL" id="MDW9254741.1"/>
    </source>
</evidence>
<dbReference type="EMBL" id="QXCT01000002">
    <property type="protein sequence ID" value="MDW9254741.1"/>
    <property type="molecule type" value="Genomic_DNA"/>
</dbReference>
<evidence type="ECO:0000313" key="3">
    <source>
        <dbReference type="Proteomes" id="UP001272137"/>
    </source>
</evidence>
<name>A0AAW9D2U6_BURTH</name>
<sequence length="94" mass="9962">MRRAACSVQRAACGGADVSSCVGHRRIVPVDEMPVAADDAAETGGRDSTHASAARVSPFSSPILLDIARCGQRGRRSRNSPAISDRIRMELVLD</sequence>
<dbReference type="AlphaFoldDB" id="A0AAW9D2U6"/>
<organism evidence="2 3">
    <name type="scientific">Burkholderia thailandensis</name>
    <dbReference type="NCBI Taxonomy" id="57975"/>
    <lineage>
        <taxon>Bacteria</taxon>
        <taxon>Pseudomonadati</taxon>
        <taxon>Pseudomonadota</taxon>
        <taxon>Betaproteobacteria</taxon>
        <taxon>Burkholderiales</taxon>
        <taxon>Burkholderiaceae</taxon>
        <taxon>Burkholderia</taxon>
        <taxon>pseudomallei group</taxon>
    </lineage>
</organism>
<reference evidence="2" key="1">
    <citation type="submission" date="2018-08" db="EMBL/GenBank/DDBJ databases">
        <title>Identification of Burkholderia cepacia strains that express a Burkholderia pseudomallei-like capsular polysaccharide.</title>
        <authorList>
            <person name="Burtnick M.N."/>
            <person name="Vongsouvath M."/>
            <person name="Newton P."/>
            <person name="Wuthiekanun V."/>
            <person name="Limmathurotsakul D."/>
            <person name="Brett P.J."/>
            <person name="Chantratita N."/>
            <person name="Dance D.A."/>
        </authorList>
    </citation>
    <scope>NUCLEOTIDE SEQUENCE</scope>
    <source>
        <strain evidence="2">SBXCC001</strain>
    </source>
</reference>
<dbReference type="Proteomes" id="UP001272137">
    <property type="component" value="Unassembled WGS sequence"/>
</dbReference>
<protein>
    <submittedName>
        <fullName evidence="2">Uncharacterized protein</fullName>
    </submittedName>
</protein>
<feature type="region of interest" description="Disordered" evidence="1">
    <location>
        <begin position="34"/>
        <end position="55"/>
    </location>
</feature>